<evidence type="ECO:0000313" key="2">
    <source>
        <dbReference type="Proteomes" id="UP001153269"/>
    </source>
</evidence>
<name>A0A9N7TPE1_PLEPL</name>
<accession>A0A9N7TPE1</accession>
<comment type="caution">
    <text evidence="1">The sequence shown here is derived from an EMBL/GenBank/DDBJ whole genome shotgun (WGS) entry which is preliminary data.</text>
</comment>
<organism evidence="1 2">
    <name type="scientific">Pleuronectes platessa</name>
    <name type="common">European plaice</name>
    <dbReference type="NCBI Taxonomy" id="8262"/>
    <lineage>
        <taxon>Eukaryota</taxon>
        <taxon>Metazoa</taxon>
        <taxon>Chordata</taxon>
        <taxon>Craniata</taxon>
        <taxon>Vertebrata</taxon>
        <taxon>Euteleostomi</taxon>
        <taxon>Actinopterygii</taxon>
        <taxon>Neopterygii</taxon>
        <taxon>Teleostei</taxon>
        <taxon>Neoteleostei</taxon>
        <taxon>Acanthomorphata</taxon>
        <taxon>Carangaria</taxon>
        <taxon>Pleuronectiformes</taxon>
        <taxon>Pleuronectoidei</taxon>
        <taxon>Pleuronectidae</taxon>
        <taxon>Pleuronectes</taxon>
    </lineage>
</organism>
<dbReference type="AlphaFoldDB" id="A0A9N7TPE1"/>
<sequence>MSWVRLDVDDSQNVTSSHMLVLAAALYNVTGVCRGRASTSLRSFDTVPFSSTCKYIGYIRQCEAERERAQTSEDRKKRAFVPLGYFWSVNPSVNLPHFS</sequence>
<dbReference type="EMBL" id="CADEAL010000193">
    <property type="protein sequence ID" value="CAB1416156.1"/>
    <property type="molecule type" value="Genomic_DNA"/>
</dbReference>
<evidence type="ECO:0000313" key="1">
    <source>
        <dbReference type="EMBL" id="CAB1416156.1"/>
    </source>
</evidence>
<protein>
    <submittedName>
        <fullName evidence="1">Uncharacterized protein</fullName>
    </submittedName>
</protein>
<reference evidence="1" key="1">
    <citation type="submission" date="2020-03" db="EMBL/GenBank/DDBJ databases">
        <authorList>
            <person name="Weist P."/>
        </authorList>
    </citation>
    <scope>NUCLEOTIDE SEQUENCE</scope>
</reference>
<gene>
    <name evidence="1" type="ORF">PLEPLA_LOCUS3912</name>
</gene>
<keyword evidence="2" id="KW-1185">Reference proteome</keyword>
<dbReference type="Proteomes" id="UP001153269">
    <property type="component" value="Unassembled WGS sequence"/>
</dbReference>
<proteinExistence type="predicted"/>